<evidence type="ECO:0000313" key="14">
    <source>
        <dbReference type="EMBL" id="KZT69855.1"/>
    </source>
</evidence>
<dbReference type="InterPro" id="IPR036396">
    <property type="entry name" value="Cyt_P450_sf"/>
</dbReference>
<dbReference type="GO" id="GO:0020037">
    <property type="term" value="F:heme binding"/>
    <property type="evidence" value="ECO:0007669"/>
    <property type="project" value="InterPro"/>
</dbReference>
<gene>
    <name evidence="14" type="ORF">DAEQUDRAFT_745074</name>
</gene>
<keyword evidence="12 13" id="KW-0472">Membrane</keyword>
<dbReference type="Gene3D" id="1.10.630.10">
    <property type="entry name" value="Cytochrome P450"/>
    <property type="match status" value="2"/>
</dbReference>
<evidence type="ECO:0000256" key="8">
    <source>
        <dbReference type="ARBA" id="ARBA00022989"/>
    </source>
</evidence>
<evidence type="ECO:0000256" key="12">
    <source>
        <dbReference type="ARBA" id="ARBA00023136"/>
    </source>
</evidence>
<comment type="similarity">
    <text evidence="4">Belongs to the cytochrome P450 family.</text>
</comment>
<dbReference type="STRING" id="1314783.A0A165QS21"/>
<evidence type="ECO:0000256" key="1">
    <source>
        <dbReference type="ARBA" id="ARBA00001971"/>
    </source>
</evidence>
<comment type="pathway">
    <text evidence="3">Secondary metabolite biosynthesis.</text>
</comment>
<dbReference type="GO" id="GO:0016020">
    <property type="term" value="C:membrane"/>
    <property type="evidence" value="ECO:0007669"/>
    <property type="project" value="UniProtKB-SubCell"/>
</dbReference>
<keyword evidence="10" id="KW-0408">Iron</keyword>
<evidence type="ECO:0000256" key="6">
    <source>
        <dbReference type="ARBA" id="ARBA00022692"/>
    </source>
</evidence>
<evidence type="ECO:0000313" key="15">
    <source>
        <dbReference type="Proteomes" id="UP000076727"/>
    </source>
</evidence>
<keyword evidence="11" id="KW-0503">Monooxygenase</keyword>
<keyword evidence="8 13" id="KW-1133">Transmembrane helix</keyword>
<evidence type="ECO:0000256" key="9">
    <source>
        <dbReference type="ARBA" id="ARBA00023002"/>
    </source>
</evidence>
<dbReference type="InterPro" id="IPR050364">
    <property type="entry name" value="Cytochrome_P450_fung"/>
</dbReference>
<feature type="transmembrane region" description="Helical" evidence="13">
    <location>
        <begin position="6"/>
        <end position="25"/>
    </location>
</feature>
<dbReference type="InterPro" id="IPR002401">
    <property type="entry name" value="Cyt_P450_E_grp-I"/>
</dbReference>
<dbReference type="AlphaFoldDB" id="A0A165QS21"/>
<protein>
    <submittedName>
        <fullName evidence="14">Cytochrome P450</fullName>
    </submittedName>
</protein>
<keyword evidence="6 13" id="KW-0812">Transmembrane</keyword>
<evidence type="ECO:0000256" key="5">
    <source>
        <dbReference type="ARBA" id="ARBA00022617"/>
    </source>
</evidence>
<dbReference type="Proteomes" id="UP000076727">
    <property type="component" value="Unassembled WGS sequence"/>
</dbReference>
<sequence length="444" mass="49710">MMSTLAVAIDFLAILLGLSVLNYVLTSRRQGRSPPGPPGWPIIGNILDMPASHEWYTFAQWGEKWGDIVSANLLGKHLVILNSSNVADEMLDKKSAIYSDRPVFPVAGEVIGWERILGFHQYGPRWREIRRLFSRTIGAHNSLTPLMDDLERNAREFLRRVASDPATLTQQVHRFTGASTLKMTYEYTVAEENDELLEIVDTAIGQFCLASAPGAYLADVFPIPGWKRTAQAQRKDLDKMCDIPYDFTKAQVVAFRHVYMSLNLEGYIGLEREAVLKDAASSMYAAALRSALCWEVLRWQPVSPLSVPHSLTQDDVHDGYFLPKGTLVIANIWKMLRDPRCYTRPDQFNPDRFLPKAGAEPEYDPRQIGFGFGRRLKGLRLAEMSLFLICAASLAALDISKPVVNGEVIEPSMKYTTGTISHPCEFKCTIKPRSPSAEALLSLS</sequence>
<accession>A0A165QS21</accession>
<keyword evidence="7" id="KW-0479">Metal-binding</keyword>
<keyword evidence="5" id="KW-0349">Heme</keyword>
<dbReference type="InterPro" id="IPR001128">
    <property type="entry name" value="Cyt_P450"/>
</dbReference>
<dbReference type="GO" id="GO:0004497">
    <property type="term" value="F:monooxygenase activity"/>
    <property type="evidence" value="ECO:0007669"/>
    <property type="project" value="UniProtKB-KW"/>
</dbReference>
<reference evidence="14 15" key="1">
    <citation type="journal article" date="2016" name="Mol. Biol. Evol.">
        <title>Comparative Genomics of Early-Diverging Mushroom-Forming Fungi Provides Insights into the Origins of Lignocellulose Decay Capabilities.</title>
        <authorList>
            <person name="Nagy L.G."/>
            <person name="Riley R."/>
            <person name="Tritt A."/>
            <person name="Adam C."/>
            <person name="Daum C."/>
            <person name="Floudas D."/>
            <person name="Sun H."/>
            <person name="Yadav J.S."/>
            <person name="Pangilinan J."/>
            <person name="Larsson K.H."/>
            <person name="Matsuura K."/>
            <person name="Barry K."/>
            <person name="Labutti K."/>
            <person name="Kuo R."/>
            <person name="Ohm R.A."/>
            <person name="Bhattacharya S.S."/>
            <person name="Shirouzu T."/>
            <person name="Yoshinaga Y."/>
            <person name="Martin F.M."/>
            <person name="Grigoriev I.V."/>
            <person name="Hibbett D.S."/>
        </authorList>
    </citation>
    <scope>NUCLEOTIDE SEQUENCE [LARGE SCALE GENOMIC DNA]</scope>
    <source>
        <strain evidence="14 15">L-15889</strain>
    </source>
</reference>
<dbReference type="OrthoDB" id="2789670at2759"/>
<evidence type="ECO:0000256" key="2">
    <source>
        <dbReference type="ARBA" id="ARBA00004167"/>
    </source>
</evidence>
<comment type="cofactor">
    <cofactor evidence="1">
        <name>heme</name>
        <dbReference type="ChEBI" id="CHEBI:30413"/>
    </cofactor>
</comment>
<evidence type="ECO:0000256" key="10">
    <source>
        <dbReference type="ARBA" id="ARBA00023004"/>
    </source>
</evidence>
<dbReference type="Pfam" id="PF00067">
    <property type="entry name" value="p450"/>
    <property type="match status" value="2"/>
</dbReference>
<keyword evidence="9" id="KW-0560">Oxidoreductase</keyword>
<dbReference type="PANTHER" id="PTHR46300">
    <property type="entry name" value="P450, PUTATIVE (EUROFUNG)-RELATED-RELATED"/>
    <property type="match status" value="1"/>
</dbReference>
<dbReference type="GO" id="GO:0016705">
    <property type="term" value="F:oxidoreductase activity, acting on paired donors, with incorporation or reduction of molecular oxygen"/>
    <property type="evidence" value="ECO:0007669"/>
    <property type="project" value="InterPro"/>
</dbReference>
<dbReference type="PANTHER" id="PTHR46300:SF7">
    <property type="entry name" value="P450, PUTATIVE (EUROFUNG)-RELATED"/>
    <property type="match status" value="1"/>
</dbReference>
<dbReference type="SUPFAM" id="SSF48264">
    <property type="entry name" value="Cytochrome P450"/>
    <property type="match status" value="1"/>
</dbReference>
<evidence type="ECO:0000256" key="13">
    <source>
        <dbReference type="SAM" id="Phobius"/>
    </source>
</evidence>
<proteinExistence type="inferred from homology"/>
<name>A0A165QS21_9APHY</name>
<comment type="subcellular location">
    <subcellularLocation>
        <location evidence="2">Membrane</location>
        <topology evidence="2">Single-pass membrane protein</topology>
    </subcellularLocation>
</comment>
<evidence type="ECO:0000256" key="4">
    <source>
        <dbReference type="ARBA" id="ARBA00010617"/>
    </source>
</evidence>
<dbReference type="EMBL" id="KV429055">
    <property type="protein sequence ID" value="KZT69855.1"/>
    <property type="molecule type" value="Genomic_DNA"/>
</dbReference>
<evidence type="ECO:0000256" key="3">
    <source>
        <dbReference type="ARBA" id="ARBA00005179"/>
    </source>
</evidence>
<dbReference type="PRINTS" id="PR00463">
    <property type="entry name" value="EP450I"/>
</dbReference>
<dbReference type="GO" id="GO:0005506">
    <property type="term" value="F:iron ion binding"/>
    <property type="evidence" value="ECO:0007669"/>
    <property type="project" value="InterPro"/>
</dbReference>
<organism evidence="14 15">
    <name type="scientific">Daedalea quercina L-15889</name>
    <dbReference type="NCBI Taxonomy" id="1314783"/>
    <lineage>
        <taxon>Eukaryota</taxon>
        <taxon>Fungi</taxon>
        <taxon>Dikarya</taxon>
        <taxon>Basidiomycota</taxon>
        <taxon>Agaricomycotina</taxon>
        <taxon>Agaricomycetes</taxon>
        <taxon>Polyporales</taxon>
        <taxon>Fomitopsis</taxon>
    </lineage>
</organism>
<keyword evidence="15" id="KW-1185">Reference proteome</keyword>
<evidence type="ECO:0000256" key="7">
    <source>
        <dbReference type="ARBA" id="ARBA00022723"/>
    </source>
</evidence>
<evidence type="ECO:0000256" key="11">
    <source>
        <dbReference type="ARBA" id="ARBA00023033"/>
    </source>
</evidence>